<dbReference type="AlphaFoldDB" id="A0A133PSL3"/>
<proteinExistence type="predicted"/>
<organism evidence="8">
    <name type="scientific">Peptoniphilus harei</name>
    <dbReference type="NCBI Taxonomy" id="54005"/>
    <lineage>
        <taxon>Bacteria</taxon>
        <taxon>Bacillati</taxon>
        <taxon>Bacillota</taxon>
        <taxon>Tissierellia</taxon>
        <taxon>Tissierellales</taxon>
        <taxon>Peptoniphilaceae</taxon>
        <taxon>Peptoniphilus</taxon>
    </lineage>
</organism>
<keyword evidence="4 6" id="KW-1133">Transmembrane helix</keyword>
<dbReference type="PANTHER" id="PTHR43478">
    <property type="entry name" value="NA+/H+ ANTIPORTER-RELATED"/>
    <property type="match status" value="1"/>
</dbReference>
<evidence type="ECO:0000256" key="4">
    <source>
        <dbReference type="ARBA" id="ARBA00022989"/>
    </source>
</evidence>
<evidence type="ECO:0000313" key="8">
    <source>
        <dbReference type="EMBL" id="KXA31800.1"/>
    </source>
</evidence>
<feature type="transmembrane region" description="Helical" evidence="6">
    <location>
        <begin position="200"/>
        <end position="220"/>
    </location>
</feature>
<dbReference type="PANTHER" id="PTHR43478:SF1">
    <property type="entry name" value="NA+_H+ ANTIPORTER NHAC-LIKE C-TERMINAL DOMAIN-CONTAINING PROTEIN"/>
    <property type="match status" value="1"/>
</dbReference>
<keyword evidence="2" id="KW-1003">Cell membrane</keyword>
<feature type="transmembrane region" description="Helical" evidence="6">
    <location>
        <begin position="167"/>
        <end position="188"/>
    </location>
</feature>
<evidence type="ECO:0000256" key="1">
    <source>
        <dbReference type="ARBA" id="ARBA00004651"/>
    </source>
</evidence>
<feature type="transmembrane region" description="Helical" evidence="6">
    <location>
        <begin position="338"/>
        <end position="355"/>
    </location>
</feature>
<accession>A0A133PSL3</accession>
<protein>
    <submittedName>
        <fullName evidence="8">Na+/H+ antiporter family protein</fullName>
    </submittedName>
</protein>
<feature type="transmembrane region" description="Helical" evidence="6">
    <location>
        <begin position="82"/>
        <end position="106"/>
    </location>
</feature>
<feature type="transmembrane region" description="Helical" evidence="6">
    <location>
        <begin position="465"/>
        <end position="484"/>
    </location>
</feature>
<dbReference type="Proteomes" id="UP000070174">
    <property type="component" value="Unassembled WGS sequence"/>
</dbReference>
<reference evidence="8 9" key="1">
    <citation type="submission" date="2016-01" db="EMBL/GenBank/DDBJ databases">
        <authorList>
            <person name="Oliw E.H."/>
        </authorList>
    </citation>
    <scope>NUCLEOTIDE SEQUENCE [LARGE SCALE GENOMIC DNA]</scope>
    <source>
        <strain evidence="8 9">CMW7756A</strain>
    </source>
</reference>
<comment type="caution">
    <text evidence="8">The sequence shown here is derived from an EMBL/GenBank/DDBJ whole genome shotgun (WGS) entry which is preliminary data.</text>
</comment>
<evidence type="ECO:0000256" key="2">
    <source>
        <dbReference type="ARBA" id="ARBA00022475"/>
    </source>
</evidence>
<feature type="transmembrane region" description="Helical" evidence="6">
    <location>
        <begin position="257"/>
        <end position="276"/>
    </location>
</feature>
<dbReference type="Pfam" id="PF03553">
    <property type="entry name" value="Na_H_antiporter"/>
    <property type="match status" value="1"/>
</dbReference>
<comment type="subcellular location">
    <subcellularLocation>
        <location evidence="1">Cell membrane</location>
        <topology evidence="1">Multi-pass membrane protein</topology>
    </subcellularLocation>
</comment>
<feature type="transmembrane region" description="Helical" evidence="6">
    <location>
        <begin position="21"/>
        <end position="39"/>
    </location>
</feature>
<dbReference type="InterPro" id="IPR018461">
    <property type="entry name" value="Na/H_Antiport_NhaC-like_C"/>
</dbReference>
<feature type="transmembrane region" description="Helical" evidence="6">
    <location>
        <begin position="296"/>
        <end position="317"/>
    </location>
</feature>
<sequence length="520" mass="56036">MFIGKIKEKRKINNKGEKMEFGFLSIIPPIVAIALALITKEVITSLLIGIIAGGLIFTGGNIIAALETVFTLMGTKLGDNALMLVFLAMLGSLVMVMNMAGGSFAYGKWASTKIKSKKMAKLATAFLGIIIFIDDYFNCLTVGAVMKPITDENKVSRAKLAHIIDSCAAPVCILAPVSSWAASVVAVIGDTGVANPMRVFLATIPMNVYPLMTLIMILYFSTTEIEMGLMERYELNDTSRIIEKEDVGYEYSKNGRVFDLVVPIVVLIFVTVMMMLKTGGFFSDGVGAASAFGDANVNLSLVIGAFFAIVVSFALYIPRKLLKFEDFMKGIVEGMKTMVSAIVILSLAWTIGGITSDEYLNTGSYIASLISNSTMPMWMLPAIIFVVGAFLSFSTGTAWGTFGILIPIMVPILMHTDHMHFLTIILAAIFSGSVFGDHCSPISDTTILSSAGAGCDHIAHVSSQLPYAISVGAASFFAFLISGILDKPNLTLPIGLVILASIVFVMRRMTINKYIKHTKN</sequence>
<keyword evidence="5 6" id="KW-0472">Membrane</keyword>
<dbReference type="EMBL" id="LRQE01000002">
    <property type="protein sequence ID" value="KXA31800.1"/>
    <property type="molecule type" value="Genomic_DNA"/>
</dbReference>
<feature type="transmembrane region" description="Helical" evidence="6">
    <location>
        <begin position="398"/>
        <end position="414"/>
    </location>
</feature>
<dbReference type="GO" id="GO:0005886">
    <property type="term" value="C:plasma membrane"/>
    <property type="evidence" value="ECO:0007669"/>
    <property type="project" value="UniProtKB-SubCell"/>
</dbReference>
<feature type="transmembrane region" description="Helical" evidence="6">
    <location>
        <begin position="126"/>
        <end position="146"/>
    </location>
</feature>
<evidence type="ECO:0000256" key="3">
    <source>
        <dbReference type="ARBA" id="ARBA00022692"/>
    </source>
</evidence>
<evidence type="ECO:0000256" key="6">
    <source>
        <dbReference type="SAM" id="Phobius"/>
    </source>
</evidence>
<dbReference type="PATRIC" id="fig|54005.3.peg.50"/>
<feature type="transmembrane region" description="Helical" evidence="6">
    <location>
        <begin position="490"/>
        <end position="506"/>
    </location>
</feature>
<feature type="transmembrane region" description="Helical" evidence="6">
    <location>
        <begin position="45"/>
        <end position="70"/>
    </location>
</feature>
<feature type="transmembrane region" description="Helical" evidence="6">
    <location>
        <begin position="375"/>
        <end position="393"/>
    </location>
</feature>
<evidence type="ECO:0000256" key="5">
    <source>
        <dbReference type="ARBA" id="ARBA00023136"/>
    </source>
</evidence>
<evidence type="ECO:0000313" key="9">
    <source>
        <dbReference type="Proteomes" id="UP000070174"/>
    </source>
</evidence>
<feature type="transmembrane region" description="Helical" evidence="6">
    <location>
        <begin position="420"/>
        <end position="436"/>
    </location>
</feature>
<gene>
    <name evidence="8" type="ORF">HMPREF3229_00050</name>
</gene>
<feature type="domain" description="Na+/H+ antiporter NhaC-like C-terminal" evidence="7">
    <location>
        <begin position="171"/>
        <end position="484"/>
    </location>
</feature>
<evidence type="ECO:0000259" key="7">
    <source>
        <dbReference type="Pfam" id="PF03553"/>
    </source>
</evidence>
<keyword evidence="3 6" id="KW-0812">Transmembrane</keyword>
<name>A0A133PSL3_9FIRM</name>